<name>A0A9P5Z182_9AGAR</name>
<dbReference type="Proteomes" id="UP000807469">
    <property type="component" value="Unassembled WGS sequence"/>
</dbReference>
<dbReference type="InterPro" id="IPR013248">
    <property type="entry name" value="Psh3/Shr3"/>
</dbReference>
<feature type="transmembrane region" description="Helical" evidence="1">
    <location>
        <begin position="84"/>
        <end position="103"/>
    </location>
</feature>
<gene>
    <name evidence="2" type="ORF">BDN70DRAFT_809127</name>
</gene>
<dbReference type="AlphaFoldDB" id="A0A9P5Z182"/>
<dbReference type="Pfam" id="PF08229">
    <property type="entry name" value="SHR3_chaperone"/>
    <property type="match status" value="1"/>
</dbReference>
<dbReference type="PANTHER" id="PTHR28228">
    <property type="entry name" value="SECRETORY COMPONENT PROTEIN SHR3"/>
    <property type="match status" value="1"/>
</dbReference>
<proteinExistence type="predicted"/>
<evidence type="ECO:0008006" key="4">
    <source>
        <dbReference type="Google" id="ProtNLM"/>
    </source>
</evidence>
<feature type="transmembrane region" description="Helical" evidence="1">
    <location>
        <begin position="123"/>
        <end position="147"/>
    </location>
</feature>
<dbReference type="GO" id="GO:0005789">
    <property type="term" value="C:endoplasmic reticulum membrane"/>
    <property type="evidence" value="ECO:0007669"/>
    <property type="project" value="TreeGrafter"/>
</dbReference>
<sequence length="183" mass="19919">MGFKQAAVLAPVSFFLGVLFICFNVDHRLLWGEITEDVIADGFLFYTTFYNAPLAIKALLHGMVGVGLIGLLSKLFKWDDSAMFFDGSSLAAYVFSIVVYLTVDVQSLRTIVLPIAGETREDQVAALRVLAAGNAIIIGCLGLVLMLQAGQEWAVRTEAKALADFEAEERKKATAVPAEKKDQ</sequence>
<keyword evidence="1" id="KW-0472">Membrane</keyword>
<keyword evidence="1" id="KW-0812">Transmembrane</keyword>
<protein>
    <recommendedName>
        <fullName evidence="4">Shr3 amino acid permease chaperone</fullName>
    </recommendedName>
</protein>
<comment type="caution">
    <text evidence="2">The sequence shown here is derived from an EMBL/GenBank/DDBJ whole genome shotgun (WGS) entry which is preliminary data.</text>
</comment>
<evidence type="ECO:0000313" key="3">
    <source>
        <dbReference type="Proteomes" id="UP000807469"/>
    </source>
</evidence>
<evidence type="ECO:0000313" key="2">
    <source>
        <dbReference type="EMBL" id="KAF9478274.1"/>
    </source>
</evidence>
<keyword evidence="1" id="KW-1133">Transmembrane helix</keyword>
<dbReference type="OrthoDB" id="5229808at2759"/>
<dbReference type="SMART" id="SM00786">
    <property type="entry name" value="SHR3_chaperone"/>
    <property type="match status" value="1"/>
</dbReference>
<dbReference type="GO" id="GO:0006888">
    <property type="term" value="P:endoplasmic reticulum to Golgi vesicle-mediated transport"/>
    <property type="evidence" value="ECO:0007669"/>
    <property type="project" value="TreeGrafter"/>
</dbReference>
<reference evidence="2" key="1">
    <citation type="submission" date="2020-11" db="EMBL/GenBank/DDBJ databases">
        <authorList>
            <consortium name="DOE Joint Genome Institute"/>
            <person name="Ahrendt S."/>
            <person name="Riley R."/>
            <person name="Andreopoulos W."/>
            <person name="Labutti K."/>
            <person name="Pangilinan J."/>
            <person name="Ruiz-Duenas F.J."/>
            <person name="Barrasa J.M."/>
            <person name="Sanchez-Garcia M."/>
            <person name="Camarero S."/>
            <person name="Miyauchi S."/>
            <person name="Serrano A."/>
            <person name="Linde D."/>
            <person name="Babiker R."/>
            <person name="Drula E."/>
            <person name="Ayuso-Fernandez I."/>
            <person name="Pacheco R."/>
            <person name="Padilla G."/>
            <person name="Ferreira P."/>
            <person name="Barriuso J."/>
            <person name="Kellner H."/>
            <person name="Castanera R."/>
            <person name="Alfaro M."/>
            <person name="Ramirez L."/>
            <person name="Pisabarro A.G."/>
            <person name="Kuo A."/>
            <person name="Tritt A."/>
            <person name="Lipzen A."/>
            <person name="He G."/>
            <person name="Yan M."/>
            <person name="Ng V."/>
            <person name="Cullen D."/>
            <person name="Martin F."/>
            <person name="Rosso M.-N."/>
            <person name="Henrissat B."/>
            <person name="Hibbett D."/>
            <person name="Martinez A.T."/>
            <person name="Grigoriev I.V."/>
        </authorList>
    </citation>
    <scope>NUCLEOTIDE SEQUENCE</scope>
    <source>
        <strain evidence="2">CIRM-BRFM 674</strain>
    </source>
</reference>
<dbReference type="PANTHER" id="PTHR28228:SF1">
    <property type="entry name" value="SECRETORY COMPONENT PROTEIN SHR3"/>
    <property type="match status" value="1"/>
</dbReference>
<accession>A0A9P5Z182</accession>
<feature type="transmembrane region" description="Helical" evidence="1">
    <location>
        <begin position="50"/>
        <end position="72"/>
    </location>
</feature>
<dbReference type="EMBL" id="MU155238">
    <property type="protein sequence ID" value="KAF9478274.1"/>
    <property type="molecule type" value="Genomic_DNA"/>
</dbReference>
<organism evidence="2 3">
    <name type="scientific">Pholiota conissans</name>
    <dbReference type="NCBI Taxonomy" id="109636"/>
    <lineage>
        <taxon>Eukaryota</taxon>
        <taxon>Fungi</taxon>
        <taxon>Dikarya</taxon>
        <taxon>Basidiomycota</taxon>
        <taxon>Agaricomycotina</taxon>
        <taxon>Agaricomycetes</taxon>
        <taxon>Agaricomycetidae</taxon>
        <taxon>Agaricales</taxon>
        <taxon>Agaricineae</taxon>
        <taxon>Strophariaceae</taxon>
        <taxon>Pholiota</taxon>
    </lineage>
</organism>
<keyword evidence="3" id="KW-1185">Reference proteome</keyword>
<dbReference type="GO" id="GO:0051082">
    <property type="term" value="F:unfolded protein binding"/>
    <property type="evidence" value="ECO:0007669"/>
    <property type="project" value="TreeGrafter"/>
</dbReference>
<evidence type="ECO:0000256" key="1">
    <source>
        <dbReference type="SAM" id="Phobius"/>
    </source>
</evidence>
<feature type="transmembrane region" description="Helical" evidence="1">
    <location>
        <begin position="7"/>
        <end position="30"/>
    </location>
</feature>